<evidence type="ECO:0000313" key="1">
    <source>
        <dbReference type="EMBL" id="UZF89992.1"/>
    </source>
</evidence>
<proteinExistence type="predicted"/>
<dbReference type="AlphaFoldDB" id="A0A9E8A150"/>
<gene>
    <name evidence="1" type="ORF">NWE54_27230</name>
</gene>
<accession>A0A9E8A150</accession>
<reference evidence="1" key="1">
    <citation type="submission" date="2022-08" db="EMBL/GenBank/DDBJ databases">
        <title>Complete Genome Sequences of 2 Bosea sp. soil isolates.</title>
        <authorList>
            <person name="Alvarez Arevalo M."/>
            <person name="Sterndorff E.B."/>
            <person name="Faurdal D."/>
            <person name="Joergensen T.S."/>
            <person name="Weber T."/>
        </authorList>
    </citation>
    <scope>NUCLEOTIDE SEQUENCE</scope>
    <source>
        <strain evidence="1">NBC_00436</strain>
        <plasmid evidence="1">pNBC436</plasmid>
    </source>
</reference>
<geneLocation type="plasmid" evidence="1">
    <name>pNBC436</name>
</geneLocation>
<name>A0A9E8A150_9HYPH</name>
<sequence length="535" mass="57876">MILQARSSLFPALYSADPKIISVGSPEASASTAATPSAIRWYGCELVEADRYLLTECGEDARDLPPTLCPLEVPPTNVWALWTPDPARERSLLALQAWWARTGGSETPMRVVVGSRADLNAVLLERSLRETDRLQQGNQQLMRDLATLRESWTHHVRIPPEVEELIATLRIGRPHLIFSSPLPSHEIEVPDATKPGAPGAEQALAQRLPCPARGWLGVDLHIADPGRGSGSLHAQVEAADVGTVLARWRVPFDLLSSGWLPLRLPSASSQTSRSLTLRLWADGGEAPPRLSTSPTGLLHEYRFDPQNPAHLAGRDVADMLALKLWGGLPGVRYFATEGDAETLQDPGAVVPIPTPVVAKVALTREQTATYPVFGYMGPGKVLLRPLKTTASAAVISLPATAGLIEVSCEAMIDDKRCRTRRLGARLVVTPRGIGPDEAEAGRDVLAATEWIELNEPLVSSRLLARLPAAQNRPVDLHLFTRLPEPGPIPPHARVVFGRFEAEMHAASAWDMAAVLPVADRETAARFGADRHGALS</sequence>
<dbReference type="EMBL" id="CP102775">
    <property type="protein sequence ID" value="UZF89992.1"/>
    <property type="molecule type" value="Genomic_DNA"/>
</dbReference>
<dbReference type="Pfam" id="PF19717">
    <property type="entry name" value="DUF6212"/>
    <property type="match status" value="1"/>
</dbReference>
<keyword evidence="1" id="KW-0614">Plasmid</keyword>
<protein>
    <submittedName>
        <fullName evidence="1">DUF6212 domain-containing protein</fullName>
    </submittedName>
</protein>
<organism evidence="1">
    <name type="scientific">Bosea sp. NBC_00436</name>
    <dbReference type="NCBI Taxonomy" id="2969620"/>
    <lineage>
        <taxon>Bacteria</taxon>
        <taxon>Pseudomonadati</taxon>
        <taxon>Pseudomonadota</taxon>
        <taxon>Alphaproteobacteria</taxon>
        <taxon>Hyphomicrobiales</taxon>
        <taxon>Boseaceae</taxon>
        <taxon>Bosea</taxon>
    </lineage>
</organism>
<dbReference type="InterPro" id="IPR046184">
    <property type="entry name" value="DUF6212"/>
</dbReference>